<reference evidence="3 4" key="1">
    <citation type="submission" date="2015-07" db="EMBL/GenBank/DDBJ databases">
        <authorList>
            <person name="Kim K.M."/>
        </authorList>
    </citation>
    <scope>NUCLEOTIDE SEQUENCE [LARGE SCALE GENOMIC DNA]</scope>
    <source>
        <strain evidence="3 4">KCTC 12363</strain>
    </source>
</reference>
<feature type="domain" description="HTH cro/C1-type" evidence="2">
    <location>
        <begin position="8"/>
        <end position="62"/>
    </location>
</feature>
<evidence type="ECO:0000259" key="2">
    <source>
        <dbReference type="PROSITE" id="PS50943"/>
    </source>
</evidence>
<accession>A0A0H4PHI9</accession>
<proteinExistence type="predicted"/>
<protein>
    <submittedName>
        <fullName evidence="3">Putative transcriptional regulator</fullName>
    </submittedName>
</protein>
<dbReference type="AlphaFoldDB" id="A0A0H4PHI9"/>
<dbReference type="PROSITE" id="PS50943">
    <property type="entry name" value="HTH_CROC1"/>
    <property type="match status" value="1"/>
</dbReference>
<evidence type="ECO:0000313" key="4">
    <source>
        <dbReference type="Proteomes" id="UP000036520"/>
    </source>
</evidence>
<keyword evidence="4" id="KW-1185">Reference proteome</keyword>
<feature type="coiled-coil region" evidence="1">
    <location>
        <begin position="1"/>
        <end position="28"/>
    </location>
</feature>
<gene>
    <name evidence="3" type="ORF">CA2015_2932</name>
</gene>
<dbReference type="InterPro" id="IPR010982">
    <property type="entry name" value="Lambda_DNA-bd_dom_sf"/>
</dbReference>
<dbReference type="KEGG" id="camu:CA2015_2932"/>
<dbReference type="STRING" id="320787.CA2015_2932"/>
<dbReference type="InterPro" id="IPR001387">
    <property type="entry name" value="Cro/C1-type_HTH"/>
</dbReference>
<dbReference type="OrthoDB" id="4762426at2"/>
<dbReference type="GO" id="GO:0003677">
    <property type="term" value="F:DNA binding"/>
    <property type="evidence" value="ECO:0007669"/>
    <property type="project" value="InterPro"/>
</dbReference>
<dbReference type="SMART" id="SM00530">
    <property type="entry name" value="HTH_XRE"/>
    <property type="match status" value="1"/>
</dbReference>
<dbReference type="SUPFAM" id="SSF47413">
    <property type="entry name" value="lambda repressor-like DNA-binding domains"/>
    <property type="match status" value="1"/>
</dbReference>
<dbReference type="Pfam" id="PF13560">
    <property type="entry name" value="HTH_31"/>
    <property type="match status" value="1"/>
</dbReference>
<dbReference type="Proteomes" id="UP000036520">
    <property type="component" value="Chromosome"/>
</dbReference>
<sequence length="93" mass="10582">MNYLGTRLRELREEKELLLRQLAATLEIDTALLSKIERGDRRANRDLVEKAGIALSAKKDELIILWLADKIDDAIEGEPLAEQALKLIESKKQ</sequence>
<evidence type="ECO:0000313" key="3">
    <source>
        <dbReference type="EMBL" id="AKP52338.1"/>
    </source>
</evidence>
<organism evidence="3 4">
    <name type="scientific">Cyclobacterium amurskyense</name>
    <dbReference type="NCBI Taxonomy" id="320787"/>
    <lineage>
        <taxon>Bacteria</taxon>
        <taxon>Pseudomonadati</taxon>
        <taxon>Bacteroidota</taxon>
        <taxon>Cytophagia</taxon>
        <taxon>Cytophagales</taxon>
        <taxon>Cyclobacteriaceae</taxon>
        <taxon>Cyclobacterium</taxon>
    </lineage>
</organism>
<evidence type="ECO:0000256" key="1">
    <source>
        <dbReference type="SAM" id="Coils"/>
    </source>
</evidence>
<keyword evidence="1" id="KW-0175">Coiled coil</keyword>
<dbReference type="EMBL" id="CP012040">
    <property type="protein sequence ID" value="AKP52338.1"/>
    <property type="molecule type" value="Genomic_DNA"/>
</dbReference>
<dbReference type="RefSeq" id="WP_048642569.1">
    <property type="nucleotide sequence ID" value="NZ_CP012040.1"/>
</dbReference>
<dbReference type="Gene3D" id="1.10.260.40">
    <property type="entry name" value="lambda repressor-like DNA-binding domains"/>
    <property type="match status" value="1"/>
</dbReference>
<name>A0A0H4PHI9_9BACT</name>